<evidence type="ECO:0000256" key="1">
    <source>
        <dbReference type="ARBA" id="ARBA00010789"/>
    </source>
</evidence>
<dbReference type="STRING" id="29655.A0A0K9P8U3"/>
<dbReference type="InterPro" id="IPR018611">
    <property type="entry name" value="Ufl1"/>
</dbReference>
<dbReference type="Pfam" id="PF09743">
    <property type="entry name" value="E3_UFM1_ligase"/>
    <property type="match status" value="1"/>
</dbReference>
<dbReference type="PANTHER" id="PTHR31057:SF0">
    <property type="entry name" value="E3 UFM1-PROTEIN LIGASE 1"/>
    <property type="match status" value="1"/>
</dbReference>
<dbReference type="GO" id="GO:0005789">
    <property type="term" value="C:endoplasmic reticulum membrane"/>
    <property type="evidence" value="ECO:0000318"/>
    <property type="project" value="GO_Central"/>
</dbReference>
<dbReference type="GO" id="GO:0071568">
    <property type="term" value="F:UFM1 transferase activity"/>
    <property type="evidence" value="ECO:0000318"/>
    <property type="project" value="GO_Central"/>
</dbReference>
<name>A0A0K9P8U3_ZOSMR</name>
<dbReference type="AlphaFoldDB" id="A0A0K9P8U3"/>
<dbReference type="Pfam" id="PF23659">
    <property type="entry name" value="UFL1"/>
    <property type="match status" value="1"/>
</dbReference>
<comment type="caution">
    <text evidence="8">The sequence shown here is derived from an EMBL/GenBank/DDBJ whole genome shotgun (WGS) entry which is preliminary data.</text>
</comment>
<comment type="similarity">
    <text evidence="1">Belongs to the UFL1 family.</text>
</comment>
<gene>
    <name evidence="8" type="ORF">ZOSMA_356G00120</name>
</gene>
<dbReference type="Proteomes" id="UP000036987">
    <property type="component" value="Unassembled WGS sequence"/>
</dbReference>
<evidence type="ECO:0000259" key="6">
    <source>
        <dbReference type="Pfam" id="PF23659"/>
    </source>
</evidence>
<evidence type="ECO:0000259" key="5">
    <source>
        <dbReference type="Pfam" id="PF09743"/>
    </source>
</evidence>
<feature type="domain" description="E3 UFM1-protein ligase-like C-terminal" evidence="7">
    <location>
        <begin position="702"/>
        <end position="815"/>
    </location>
</feature>
<evidence type="ECO:0000256" key="4">
    <source>
        <dbReference type="SAM" id="MobiDB-lite"/>
    </source>
</evidence>
<sequence>MDAELLELQRQFETAQNVKSSIRLSERNVVELVQKLQELKFIEFDLLHTVSGKEYITPDQLRIEMQMEINKSGRISLIDLSDVIGVDLYHIEKQANLILNDDLGMMLVRGEIMSQFYWNNIAEEINEKLQECSQIAIAELAAQLQVASELILSILEPRLGTIVKGRLEGGQLYTPAYVTRINAMVCGAVRGITVPSNLSTVWNSLQNLLQELNGTNSVSVESFMFQSQFNSLLKEGKVLGSARAGIQWTPTIFAHAQIESVESFFSQNSFITYDFLHKLAIPQPKQYLQSRFPDGIPLDNAFIHPSTVEMLDVAIEDAIENGNWIDSLSVLPTHLVSEDIAKILPHCPTVQMALKSSKAVVFGDSCIFSTKSIIEMFDKLEKELETLNHTFLTIQLKSSDLRQPKDHAAGDKADEFYESKSAGGDSGSGKNHLQKSSKKKRGKATISGKAATAETDPDIQENISSKTKRNRRKGKDTGSADNSEPKSGAKKGSSKEKEGTINIPSEEWVLQHILSLFPDLEGLGGSKDLHEVPRHLACHLRPMLMNSWKKKRDSILLESADQRRQLLESLQKQLDEAFLNFQLYAKALDIFEDEPSLSNVLHKHLLKTFATSIVDRLIRNLDTDNKLMNGIDVEDPSYVEQKTLCSADRVSMAKGLSGPLSIKAQVLVDSLQDKKVDSFINALRGVAEERGLALKKLDKKTERTLLHLYRKDLTSQVSSETDPVAFLPRVVGLLYLQVYNKALQAPGRSISAAVCRLKDKVADYTFEILTDYHTATVSLLALLSASTEDEEDCTSDRIVSKRELLETKMAELKDLILKTADS</sequence>
<dbReference type="EMBL" id="LFYR01001115">
    <property type="protein sequence ID" value="KMZ64652.1"/>
    <property type="molecule type" value="Genomic_DNA"/>
</dbReference>
<dbReference type="InterPro" id="IPR056579">
    <property type="entry name" value="Ufl1_N"/>
</dbReference>
<proteinExistence type="inferred from homology"/>
<dbReference type="GO" id="GO:0071569">
    <property type="term" value="P:protein ufmylation"/>
    <property type="evidence" value="ECO:0007669"/>
    <property type="project" value="InterPro"/>
</dbReference>
<feature type="domain" description="E3 UFM1-protein ligase 1-like" evidence="6">
    <location>
        <begin position="568"/>
        <end position="697"/>
    </location>
</feature>
<accession>A0A0K9P8U3</accession>
<dbReference type="Pfam" id="PF25870">
    <property type="entry name" value="WHD_UFL1_5th"/>
    <property type="match status" value="1"/>
</dbReference>
<feature type="compositionally biased region" description="Basic and acidic residues" evidence="4">
    <location>
        <begin position="400"/>
        <end position="418"/>
    </location>
</feature>
<evidence type="ECO:0000259" key="7">
    <source>
        <dbReference type="Pfam" id="PF25041"/>
    </source>
</evidence>
<protein>
    <recommendedName>
        <fullName evidence="10">E3 UFM1-protein ligase 1-like protein</fullName>
    </recommendedName>
</protein>
<feature type="region of interest" description="Disordered" evidence="4">
    <location>
        <begin position="400"/>
        <end position="502"/>
    </location>
</feature>
<dbReference type="GO" id="GO:0061709">
    <property type="term" value="P:reticulophagy"/>
    <property type="evidence" value="ECO:0000318"/>
    <property type="project" value="GO_Central"/>
</dbReference>
<dbReference type="GO" id="GO:0034976">
    <property type="term" value="P:response to endoplasmic reticulum stress"/>
    <property type="evidence" value="ECO:0000318"/>
    <property type="project" value="GO_Central"/>
</dbReference>
<reference evidence="9" key="1">
    <citation type="journal article" date="2016" name="Nature">
        <title>The genome of the seagrass Zostera marina reveals angiosperm adaptation to the sea.</title>
        <authorList>
            <person name="Olsen J.L."/>
            <person name="Rouze P."/>
            <person name="Verhelst B."/>
            <person name="Lin Y.-C."/>
            <person name="Bayer T."/>
            <person name="Collen J."/>
            <person name="Dattolo E."/>
            <person name="De Paoli E."/>
            <person name="Dittami S."/>
            <person name="Maumus F."/>
            <person name="Michel G."/>
            <person name="Kersting A."/>
            <person name="Lauritano C."/>
            <person name="Lohaus R."/>
            <person name="Toepel M."/>
            <person name="Tonon T."/>
            <person name="Vanneste K."/>
            <person name="Amirebrahimi M."/>
            <person name="Brakel J."/>
            <person name="Bostroem C."/>
            <person name="Chovatia M."/>
            <person name="Grimwood J."/>
            <person name="Jenkins J.W."/>
            <person name="Jueterbock A."/>
            <person name="Mraz A."/>
            <person name="Stam W.T."/>
            <person name="Tice H."/>
            <person name="Bornberg-Bauer E."/>
            <person name="Green P.J."/>
            <person name="Pearson G.A."/>
            <person name="Procaccini G."/>
            <person name="Duarte C.M."/>
            <person name="Schmutz J."/>
            <person name="Reusch T.B.H."/>
            <person name="Van de Peer Y."/>
        </authorList>
    </citation>
    <scope>NUCLEOTIDE SEQUENCE [LARGE SCALE GENOMIC DNA]</scope>
    <source>
        <strain evidence="9">cv. Finnish</strain>
    </source>
</reference>
<keyword evidence="3" id="KW-0833">Ubl conjugation pathway</keyword>
<dbReference type="OrthoDB" id="10258297at2759"/>
<feature type="compositionally biased region" description="Basic residues" evidence="4">
    <location>
        <begin position="432"/>
        <end position="443"/>
    </location>
</feature>
<dbReference type="InterPro" id="IPR056580">
    <property type="entry name" value="Ufl1_dom"/>
</dbReference>
<dbReference type="Pfam" id="PF25041">
    <property type="entry name" value="UFL1_C"/>
    <property type="match status" value="1"/>
</dbReference>
<keyword evidence="9" id="KW-1185">Reference proteome</keyword>
<evidence type="ECO:0008006" key="10">
    <source>
        <dbReference type="Google" id="ProtNLM"/>
    </source>
</evidence>
<keyword evidence="2" id="KW-0808">Transferase</keyword>
<organism evidence="8 9">
    <name type="scientific">Zostera marina</name>
    <name type="common">Eelgrass</name>
    <dbReference type="NCBI Taxonomy" id="29655"/>
    <lineage>
        <taxon>Eukaryota</taxon>
        <taxon>Viridiplantae</taxon>
        <taxon>Streptophyta</taxon>
        <taxon>Embryophyta</taxon>
        <taxon>Tracheophyta</taxon>
        <taxon>Spermatophyta</taxon>
        <taxon>Magnoliopsida</taxon>
        <taxon>Liliopsida</taxon>
        <taxon>Zosteraceae</taxon>
        <taxon>Zostera</taxon>
    </lineage>
</organism>
<dbReference type="InterPro" id="IPR056761">
    <property type="entry name" value="Ufl1-like_C"/>
</dbReference>
<dbReference type="GO" id="GO:0061666">
    <property type="term" value="F:UFM1 ligase activity"/>
    <property type="evidence" value="ECO:0007669"/>
    <property type="project" value="InterPro"/>
</dbReference>
<dbReference type="PANTHER" id="PTHR31057">
    <property type="entry name" value="E3 UFM1-PROTEIN LIGASE 1"/>
    <property type="match status" value="1"/>
</dbReference>
<evidence type="ECO:0000313" key="9">
    <source>
        <dbReference type="Proteomes" id="UP000036987"/>
    </source>
</evidence>
<dbReference type="OMA" id="CILHASG"/>
<evidence type="ECO:0000256" key="2">
    <source>
        <dbReference type="ARBA" id="ARBA00022679"/>
    </source>
</evidence>
<evidence type="ECO:0000256" key="3">
    <source>
        <dbReference type="ARBA" id="ARBA00022786"/>
    </source>
</evidence>
<feature type="domain" description="E3 UFM1-protein ligase 1-like N-terminal" evidence="5">
    <location>
        <begin position="4"/>
        <end position="288"/>
    </location>
</feature>
<evidence type="ECO:0000313" key="8">
    <source>
        <dbReference type="EMBL" id="KMZ64652.1"/>
    </source>
</evidence>